<dbReference type="RefSeq" id="XP_027202179.1">
    <property type="nucleotide sequence ID" value="XM_027346378.1"/>
</dbReference>
<dbReference type="OrthoDB" id="416253at2759"/>
<keyword evidence="2" id="KW-0521">NADP</keyword>
<evidence type="ECO:0000313" key="6">
    <source>
        <dbReference type="RefSeq" id="XP_027202179.1"/>
    </source>
</evidence>
<accession>A0A6P6YC02</accession>
<dbReference type="OMA" id="DWTIQEI"/>
<dbReference type="PANTHER" id="PTHR43827:SF3">
    <property type="entry name" value="NADP-DEPENDENT OXIDOREDUCTASE DOMAIN-CONTAINING PROTEIN"/>
    <property type="match status" value="1"/>
</dbReference>
<dbReference type="CDD" id="cd19071">
    <property type="entry name" value="AKR_AKR1-5-like"/>
    <property type="match status" value="1"/>
</dbReference>
<protein>
    <submittedName>
        <fullName evidence="6">Uncharacterized protein LOC113796139</fullName>
    </submittedName>
</protein>
<evidence type="ECO:0000313" key="5">
    <source>
        <dbReference type="Proteomes" id="UP000515146"/>
    </source>
</evidence>
<keyword evidence="5" id="KW-1185">Reference proteome</keyword>
<dbReference type="Proteomes" id="UP000515146">
    <property type="component" value="Unplaced"/>
</dbReference>
<dbReference type="KEGG" id="dpte:113796139"/>
<dbReference type="InterPro" id="IPR036812">
    <property type="entry name" value="NAD(P)_OxRdtase_dom_sf"/>
</dbReference>
<name>A0A6P6YC02_DERPT</name>
<sequence length="186" mass="21364">MGEEGTAWLNCNERRFNCWLELEKLYAEGKVRAIGVSNYMLQHLAPLVEDILQRKKAGDKFATIPMINQVEISVFCDLDPELLAFCQEHDIRITSYATMARQEKINDEKSTKILKSVGDKYNQSIQNVMLRWALQKAYTIIPKTSKIERLEENLGCLEFELTPEDMNKLSSLNEGFRTCGDPHTIS</sequence>
<reference evidence="6" key="1">
    <citation type="submission" date="2025-08" db="UniProtKB">
        <authorList>
            <consortium name="RefSeq"/>
        </authorList>
    </citation>
    <scope>IDENTIFICATION</scope>
    <source>
        <strain evidence="6">Airmid</strain>
    </source>
</reference>
<feature type="domain" description="NADP-dependent oxidoreductase" evidence="4">
    <location>
        <begin position="8"/>
        <end position="174"/>
    </location>
</feature>
<evidence type="ECO:0000256" key="1">
    <source>
        <dbReference type="ARBA" id="ARBA00007905"/>
    </source>
</evidence>
<dbReference type="InterPro" id="IPR023210">
    <property type="entry name" value="NADP_OxRdtase_dom"/>
</dbReference>
<organism evidence="5 6">
    <name type="scientific">Dermatophagoides pteronyssinus</name>
    <name type="common">European house dust mite</name>
    <dbReference type="NCBI Taxonomy" id="6956"/>
    <lineage>
        <taxon>Eukaryota</taxon>
        <taxon>Metazoa</taxon>
        <taxon>Ecdysozoa</taxon>
        <taxon>Arthropoda</taxon>
        <taxon>Chelicerata</taxon>
        <taxon>Arachnida</taxon>
        <taxon>Acari</taxon>
        <taxon>Acariformes</taxon>
        <taxon>Sarcoptiformes</taxon>
        <taxon>Astigmata</taxon>
        <taxon>Psoroptidia</taxon>
        <taxon>Analgoidea</taxon>
        <taxon>Pyroglyphidae</taxon>
        <taxon>Dermatophagoidinae</taxon>
        <taxon>Dermatophagoides</taxon>
    </lineage>
</organism>
<gene>
    <name evidence="6" type="primary">LOC113796139</name>
</gene>
<evidence type="ECO:0000256" key="2">
    <source>
        <dbReference type="ARBA" id="ARBA00022857"/>
    </source>
</evidence>
<dbReference type="GO" id="GO:0016616">
    <property type="term" value="F:oxidoreductase activity, acting on the CH-OH group of donors, NAD or NADP as acceptor"/>
    <property type="evidence" value="ECO:0007669"/>
    <property type="project" value="UniProtKB-ARBA"/>
</dbReference>
<evidence type="ECO:0000256" key="3">
    <source>
        <dbReference type="ARBA" id="ARBA00023002"/>
    </source>
</evidence>
<dbReference type="SUPFAM" id="SSF51430">
    <property type="entry name" value="NAD(P)-linked oxidoreductase"/>
    <property type="match status" value="1"/>
</dbReference>
<dbReference type="InParanoid" id="A0A6P6YC02"/>
<proteinExistence type="inferred from homology"/>
<comment type="similarity">
    <text evidence="1">Belongs to the aldo/keto reductase family.</text>
</comment>
<dbReference type="PRINTS" id="PR00069">
    <property type="entry name" value="ALDKETRDTASE"/>
</dbReference>
<keyword evidence="3" id="KW-0560">Oxidoreductase</keyword>
<dbReference type="PROSITE" id="PS00062">
    <property type="entry name" value="ALDOKETO_REDUCTASE_2"/>
    <property type="match status" value="1"/>
</dbReference>
<dbReference type="Gene3D" id="3.20.20.100">
    <property type="entry name" value="NADP-dependent oxidoreductase domain"/>
    <property type="match status" value="1"/>
</dbReference>
<dbReference type="InterPro" id="IPR020471">
    <property type="entry name" value="AKR"/>
</dbReference>
<dbReference type="PANTHER" id="PTHR43827">
    <property type="entry name" value="2,5-DIKETO-D-GLUCONIC ACID REDUCTASE"/>
    <property type="match status" value="1"/>
</dbReference>
<dbReference type="AlphaFoldDB" id="A0A6P6YC02"/>
<evidence type="ECO:0000259" key="4">
    <source>
        <dbReference type="Pfam" id="PF00248"/>
    </source>
</evidence>
<dbReference type="Pfam" id="PF00248">
    <property type="entry name" value="Aldo_ket_red"/>
    <property type="match status" value="1"/>
</dbReference>
<dbReference type="InterPro" id="IPR018170">
    <property type="entry name" value="Aldo/ket_reductase_CS"/>
</dbReference>